<dbReference type="Proteomes" id="UP000664132">
    <property type="component" value="Unassembled WGS sequence"/>
</dbReference>
<organism evidence="2 3">
    <name type="scientific">Cadophora malorum</name>
    <dbReference type="NCBI Taxonomy" id="108018"/>
    <lineage>
        <taxon>Eukaryota</taxon>
        <taxon>Fungi</taxon>
        <taxon>Dikarya</taxon>
        <taxon>Ascomycota</taxon>
        <taxon>Pezizomycotina</taxon>
        <taxon>Leotiomycetes</taxon>
        <taxon>Helotiales</taxon>
        <taxon>Ploettnerulaceae</taxon>
        <taxon>Cadophora</taxon>
    </lineage>
</organism>
<evidence type="ECO:0000313" key="2">
    <source>
        <dbReference type="EMBL" id="KAG4421428.1"/>
    </source>
</evidence>
<protein>
    <recommendedName>
        <fullName evidence="4">RINT-1 family protein</fullName>
    </recommendedName>
</protein>
<keyword evidence="3" id="KW-1185">Reference proteome</keyword>
<evidence type="ECO:0008006" key="4">
    <source>
        <dbReference type="Google" id="ProtNLM"/>
    </source>
</evidence>
<sequence>MATSSLARQTSLSRKKSPVAVLLNPQMDIPLGERDIRVEDYLNDKIQTAADLGDISSLLASVELQKTQLESQLRHATSELEQARVVAANRNTLMMEQSQEFERGYANVLERLKIVTSSDTPEEAKRKFEKPLEKLRKLELAQAYVKLLDEAESLKRDAKSCLPGKPKEALKPYTKLKEIAVILPELQEGAEGSGVHLVKFIQETTDNLWIEMKKIMLDEFEAVLKKSKWPDASSEPTTEWSDCLEKLLDLQMPEIVAAREPLVLLPMDVLAKPFVQQFRYHFFSDKPTNHPTQLGNYYFEWFLGTVTKWQNFLRENIGPILAAHFRGNVYAGNALYVDPVAAFVTALLPVMKAKVDAQVESVANNPQLLSRFMLQLMNFDESIRKRFNYDGGNPDLGWKGLTWEVLDRWFDTWYEIEKKFALERYWDINKSPDSTVIDYDSSGPGKTKPTYGAIKVTDLIQTETLQYNKLRKFSHKMKFLIGIQAEILDLYYGRLKDSLDVYSTITSTVGRTIHGITKEQEAALQGIGKFETLCKVFGSAEHLISMMKDWSNEEFFIDMWEDLQERAKDTDTNAKLAGEMSYNEVRDSTSDAMGSESEGAVFDKTIESYEKLRQMAESYITQAVKYSFPVSFKHYITKPQWCTIGDASSSSYPSARTAELDGPLRELAQSMDFLRKVLADAPFRRIWRDALGSLQDLIFHDVLLRQEFTTLGAAQLRFDFEAIQTTISRHMRYGDGSTLAMPKLREAISLLNIPVDAEGDQKSLREVGEEIFADGQRTSDALESLGLKHLTNGEARAILAKRLEASTD</sequence>
<dbReference type="InterPro" id="IPR007528">
    <property type="entry name" value="RINT1_Tip20"/>
</dbReference>
<dbReference type="Pfam" id="PF04437">
    <property type="entry name" value="RINT1_TIP1"/>
    <property type="match status" value="1"/>
</dbReference>
<evidence type="ECO:0000313" key="3">
    <source>
        <dbReference type="Proteomes" id="UP000664132"/>
    </source>
</evidence>
<dbReference type="PROSITE" id="PS51386">
    <property type="entry name" value="RINT1_TIP20"/>
    <property type="match status" value="1"/>
</dbReference>
<proteinExistence type="predicted"/>
<dbReference type="AlphaFoldDB" id="A0A8H7TM71"/>
<dbReference type="PANTHER" id="PTHR13520">
    <property type="entry name" value="RAD50-INTERACTING PROTEIN 1 RINT-1"/>
    <property type="match status" value="1"/>
</dbReference>
<dbReference type="Gene3D" id="1.20.58.670">
    <property type="entry name" value="Dsl1p vesicle tethering complex, Tip20p subunit, domain D"/>
    <property type="match status" value="1"/>
</dbReference>
<accession>A0A8H7TM71</accession>
<evidence type="ECO:0000256" key="1">
    <source>
        <dbReference type="SAM" id="Coils"/>
    </source>
</evidence>
<dbReference type="GO" id="GO:0070939">
    <property type="term" value="C:Dsl1/NZR complex"/>
    <property type="evidence" value="ECO:0007669"/>
    <property type="project" value="InterPro"/>
</dbReference>
<comment type="caution">
    <text evidence="2">The sequence shown here is derived from an EMBL/GenBank/DDBJ whole genome shotgun (WGS) entry which is preliminary data.</text>
</comment>
<dbReference type="OrthoDB" id="2189254at2759"/>
<dbReference type="PANTHER" id="PTHR13520:SF0">
    <property type="entry name" value="RAD50-INTERACTING PROTEIN 1"/>
    <property type="match status" value="1"/>
</dbReference>
<keyword evidence="1" id="KW-0175">Coiled coil</keyword>
<feature type="coiled-coil region" evidence="1">
    <location>
        <begin position="59"/>
        <end position="86"/>
    </location>
</feature>
<dbReference type="GO" id="GO:0006888">
    <property type="term" value="P:endoplasmic reticulum to Golgi vesicle-mediated transport"/>
    <property type="evidence" value="ECO:0007669"/>
    <property type="project" value="InterPro"/>
</dbReference>
<dbReference type="GO" id="GO:0060628">
    <property type="term" value="P:regulation of ER to Golgi vesicle-mediated transport"/>
    <property type="evidence" value="ECO:0007669"/>
    <property type="project" value="TreeGrafter"/>
</dbReference>
<dbReference type="InterPro" id="IPR042044">
    <property type="entry name" value="EXOC6PINT-1/Sec15/Tip20_C_dom2"/>
</dbReference>
<reference evidence="2" key="1">
    <citation type="submission" date="2021-02" db="EMBL/GenBank/DDBJ databases">
        <title>Genome sequence Cadophora malorum strain M34.</title>
        <authorList>
            <person name="Stefanovic E."/>
            <person name="Vu D."/>
            <person name="Scully C."/>
            <person name="Dijksterhuis J."/>
            <person name="Roader J."/>
            <person name="Houbraken J."/>
        </authorList>
    </citation>
    <scope>NUCLEOTIDE SEQUENCE</scope>
    <source>
        <strain evidence="2">M34</strain>
    </source>
</reference>
<dbReference type="GO" id="GO:0006890">
    <property type="term" value="P:retrograde vesicle-mediated transport, Golgi to endoplasmic reticulum"/>
    <property type="evidence" value="ECO:0007669"/>
    <property type="project" value="InterPro"/>
</dbReference>
<dbReference type="EMBL" id="JAFJYH010000066">
    <property type="protein sequence ID" value="KAG4421428.1"/>
    <property type="molecule type" value="Genomic_DNA"/>
</dbReference>
<name>A0A8H7TM71_9HELO</name>
<gene>
    <name evidence="2" type="ORF">IFR04_005487</name>
</gene>